<evidence type="ECO:0000313" key="1">
    <source>
        <dbReference type="EMBL" id="CAG8617483.1"/>
    </source>
</evidence>
<reference evidence="1" key="1">
    <citation type="submission" date="2021-06" db="EMBL/GenBank/DDBJ databases">
        <authorList>
            <person name="Kallberg Y."/>
            <person name="Tangrot J."/>
            <person name="Rosling A."/>
        </authorList>
    </citation>
    <scope>NUCLEOTIDE SEQUENCE</scope>
    <source>
        <strain evidence="1">IL203A</strain>
    </source>
</reference>
<comment type="caution">
    <text evidence="1">The sequence shown here is derived from an EMBL/GenBank/DDBJ whole genome shotgun (WGS) entry which is preliminary data.</text>
</comment>
<proteinExistence type="predicted"/>
<dbReference type="EMBL" id="CAJVPU010011742">
    <property type="protein sequence ID" value="CAG8617483.1"/>
    <property type="molecule type" value="Genomic_DNA"/>
</dbReference>
<keyword evidence="2" id="KW-1185">Reference proteome</keyword>
<accession>A0ACA9N4J4</accession>
<protein>
    <submittedName>
        <fullName evidence="1">3270_t:CDS:1</fullName>
    </submittedName>
</protein>
<evidence type="ECO:0000313" key="2">
    <source>
        <dbReference type="Proteomes" id="UP000789702"/>
    </source>
</evidence>
<name>A0ACA9N4J4_9GLOM</name>
<organism evidence="1 2">
    <name type="scientific">Dentiscutata heterogama</name>
    <dbReference type="NCBI Taxonomy" id="1316150"/>
    <lineage>
        <taxon>Eukaryota</taxon>
        <taxon>Fungi</taxon>
        <taxon>Fungi incertae sedis</taxon>
        <taxon>Mucoromycota</taxon>
        <taxon>Glomeromycotina</taxon>
        <taxon>Glomeromycetes</taxon>
        <taxon>Diversisporales</taxon>
        <taxon>Gigasporaceae</taxon>
        <taxon>Dentiscutata</taxon>
    </lineage>
</organism>
<gene>
    <name evidence="1" type="ORF">DHETER_LOCUS7886</name>
</gene>
<sequence>MPNTLQEAVERTQAGEMMLARSLTMFGSITMFIMVTNTEVAPSAVAPNSASSDATSSDPVSSTTKNLVEQGVSSAVINRPNQLPLFRLGMMKRVVTRQKQEDERPKDNKHEIPSRRVEGRCNKNNKNKEALKKDTPDDRAIMNDSEETSEVYLTLNVSSKWYRD</sequence>
<dbReference type="Proteomes" id="UP000789702">
    <property type="component" value="Unassembled WGS sequence"/>
</dbReference>